<dbReference type="Pfam" id="PF00005">
    <property type="entry name" value="ABC_tran"/>
    <property type="match status" value="1"/>
</dbReference>
<dbReference type="InterPro" id="IPR003439">
    <property type="entry name" value="ABC_transporter-like_ATP-bd"/>
</dbReference>
<comment type="similarity">
    <text evidence="2">Belongs to the ABC transporter superfamily.</text>
</comment>
<keyword evidence="4" id="KW-1003">Cell membrane</keyword>
<evidence type="ECO:0000313" key="8">
    <source>
        <dbReference type="Proteomes" id="UP000483078"/>
    </source>
</evidence>
<keyword evidence="3" id="KW-0813">Transport</keyword>
<dbReference type="PANTHER" id="PTHR43297">
    <property type="entry name" value="OLIGOPEPTIDE TRANSPORT ATP-BINDING PROTEIN APPD"/>
    <property type="match status" value="1"/>
</dbReference>
<evidence type="ECO:0000256" key="2">
    <source>
        <dbReference type="ARBA" id="ARBA00005417"/>
    </source>
</evidence>
<dbReference type="Proteomes" id="UP000483078">
    <property type="component" value="Unassembled WGS sequence"/>
</dbReference>
<reference evidence="7 8" key="1">
    <citation type="submission" date="2019-06" db="EMBL/GenBank/DDBJ databases">
        <title>Enrichment of Autotrophic Halophilic Microorganisms from Red Sea Brine Pool Using Microbial Electrosynthesis System.</title>
        <authorList>
            <person name="Alqahtani M.F."/>
            <person name="Bajracharya S."/>
            <person name="Katuri K.P."/>
            <person name="Ali M."/>
            <person name="Saikaly P.E."/>
        </authorList>
    </citation>
    <scope>NUCLEOTIDE SEQUENCE [LARGE SCALE GENOMIC DNA]</scope>
    <source>
        <strain evidence="7">MES6</strain>
    </source>
</reference>
<dbReference type="Gene3D" id="3.40.50.300">
    <property type="entry name" value="P-loop containing nucleotide triphosphate hydrolases"/>
    <property type="match status" value="1"/>
</dbReference>
<evidence type="ECO:0000256" key="3">
    <source>
        <dbReference type="ARBA" id="ARBA00022448"/>
    </source>
</evidence>
<sequence>MSRIPLLALDNLCLDFGSHAAVRDLSFDIAKGEIVALVGESGSGKSATALALLWLIEREGGAFPADASRCTDRPTCA</sequence>
<keyword evidence="5" id="KW-0472">Membrane</keyword>
<evidence type="ECO:0000259" key="6">
    <source>
        <dbReference type="Pfam" id="PF00005"/>
    </source>
</evidence>
<dbReference type="InterPro" id="IPR050388">
    <property type="entry name" value="ABC_Ni/Peptide_Import"/>
</dbReference>
<keyword evidence="7" id="KW-0067">ATP-binding</keyword>
<name>A0A7C9M7K9_9RHOB</name>
<organism evidence="7 8">
    <name type="scientific">Sediminimonas qiaohouensis</name>
    <dbReference type="NCBI Taxonomy" id="552061"/>
    <lineage>
        <taxon>Bacteria</taxon>
        <taxon>Pseudomonadati</taxon>
        <taxon>Pseudomonadota</taxon>
        <taxon>Alphaproteobacteria</taxon>
        <taxon>Rhodobacterales</taxon>
        <taxon>Roseobacteraceae</taxon>
        <taxon>Sediminimonas</taxon>
    </lineage>
</organism>
<protein>
    <submittedName>
        <fullName evidence="7">ATP-binding cassette domain-containing protein</fullName>
    </submittedName>
</protein>
<comment type="caution">
    <text evidence="7">The sequence shown here is derived from an EMBL/GenBank/DDBJ whole genome shotgun (WGS) entry which is preliminary data.</text>
</comment>
<gene>
    <name evidence="7" type="ORF">FH759_03460</name>
</gene>
<comment type="subcellular location">
    <subcellularLocation>
        <location evidence="1">Membrane</location>
    </subcellularLocation>
</comment>
<dbReference type="GO" id="GO:0016020">
    <property type="term" value="C:membrane"/>
    <property type="evidence" value="ECO:0007669"/>
    <property type="project" value="UniProtKB-SubCell"/>
</dbReference>
<feature type="domain" description="ABC transporter" evidence="6">
    <location>
        <begin position="23"/>
        <end position="63"/>
    </location>
</feature>
<dbReference type="EMBL" id="VENJ01000004">
    <property type="protein sequence ID" value="MTJ03741.1"/>
    <property type="molecule type" value="Genomic_DNA"/>
</dbReference>
<dbReference type="RefSeq" id="WP_273248311.1">
    <property type="nucleotide sequence ID" value="NZ_VENJ01000004.1"/>
</dbReference>
<dbReference type="SUPFAM" id="SSF52540">
    <property type="entry name" value="P-loop containing nucleoside triphosphate hydrolases"/>
    <property type="match status" value="1"/>
</dbReference>
<dbReference type="GO" id="GO:0016887">
    <property type="term" value="F:ATP hydrolysis activity"/>
    <property type="evidence" value="ECO:0007669"/>
    <property type="project" value="InterPro"/>
</dbReference>
<evidence type="ECO:0000256" key="5">
    <source>
        <dbReference type="ARBA" id="ARBA00023136"/>
    </source>
</evidence>
<accession>A0A7C9M7K9</accession>
<evidence type="ECO:0000313" key="7">
    <source>
        <dbReference type="EMBL" id="MTJ03741.1"/>
    </source>
</evidence>
<dbReference type="InterPro" id="IPR027417">
    <property type="entry name" value="P-loop_NTPase"/>
</dbReference>
<evidence type="ECO:0000256" key="1">
    <source>
        <dbReference type="ARBA" id="ARBA00004370"/>
    </source>
</evidence>
<dbReference type="PANTHER" id="PTHR43297:SF2">
    <property type="entry name" value="DIPEPTIDE TRANSPORT ATP-BINDING PROTEIN DPPD"/>
    <property type="match status" value="1"/>
</dbReference>
<dbReference type="AlphaFoldDB" id="A0A7C9M7K9"/>
<keyword evidence="7" id="KW-0547">Nucleotide-binding</keyword>
<proteinExistence type="inferred from homology"/>
<dbReference type="GO" id="GO:0005524">
    <property type="term" value="F:ATP binding"/>
    <property type="evidence" value="ECO:0007669"/>
    <property type="project" value="UniProtKB-KW"/>
</dbReference>
<evidence type="ECO:0000256" key="4">
    <source>
        <dbReference type="ARBA" id="ARBA00022475"/>
    </source>
</evidence>